<protein>
    <submittedName>
        <fullName evidence="2">Uncharacterized protein</fullName>
    </submittedName>
</protein>
<dbReference type="RefSeq" id="WP_380539067.1">
    <property type="nucleotide sequence ID" value="NZ_JBHFAB010000019.1"/>
</dbReference>
<evidence type="ECO:0000313" key="2">
    <source>
        <dbReference type="EMBL" id="MFC1419560.1"/>
    </source>
</evidence>
<dbReference type="Proteomes" id="UP001592531">
    <property type="component" value="Unassembled WGS sequence"/>
</dbReference>
<accession>A0ABV6W0N4</accession>
<organism evidence="2 3">
    <name type="scientific">Streptacidiphilus cavernicola</name>
    <dbReference type="NCBI Taxonomy" id="3342716"/>
    <lineage>
        <taxon>Bacteria</taxon>
        <taxon>Bacillati</taxon>
        <taxon>Actinomycetota</taxon>
        <taxon>Actinomycetes</taxon>
        <taxon>Kitasatosporales</taxon>
        <taxon>Streptomycetaceae</taxon>
        <taxon>Streptacidiphilus</taxon>
    </lineage>
</organism>
<sequence>MPSKAELRRMRWSLYWTGALSRRLIGRLLAGDSGDRLQPRWLPRRWVTVVYGDIDPEAGVGVLWLVSHPGHENGTEHTVFFERCGEEWQSTGSASGGAADENPPRRRPAVGSTGQLGMIELNGGGGGLSRAHLLRNPDGWTSAPWVGSHTLRVAAEVDHLLVGGRRIQVPEDGRLIVAWKSPPSTVRGGVRPRIAAIGPGGAELSVISPRDRMDSYTWSLLTE</sequence>
<evidence type="ECO:0000313" key="3">
    <source>
        <dbReference type="Proteomes" id="UP001592531"/>
    </source>
</evidence>
<comment type="caution">
    <text evidence="2">The sequence shown here is derived from an EMBL/GenBank/DDBJ whole genome shotgun (WGS) entry which is preliminary data.</text>
</comment>
<name>A0ABV6W0N4_9ACTN</name>
<evidence type="ECO:0000256" key="1">
    <source>
        <dbReference type="SAM" id="MobiDB-lite"/>
    </source>
</evidence>
<proteinExistence type="predicted"/>
<dbReference type="EMBL" id="JBHFAB010000019">
    <property type="protein sequence ID" value="MFC1419560.1"/>
    <property type="molecule type" value="Genomic_DNA"/>
</dbReference>
<reference evidence="2 3" key="1">
    <citation type="submission" date="2024-09" db="EMBL/GenBank/DDBJ databases">
        <authorList>
            <person name="Lee S.D."/>
        </authorList>
    </citation>
    <scope>NUCLEOTIDE SEQUENCE [LARGE SCALE GENOMIC DNA]</scope>
    <source>
        <strain evidence="2 3">N8-3</strain>
    </source>
</reference>
<gene>
    <name evidence="2" type="ORF">ACEZDE_23420</name>
</gene>
<keyword evidence="3" id="KW-1185">Reference proteome</keyword>
<feature type="region of interest" description="Disordered" evidence="1">
    <location>
        <begin position="90"/>
        <end position="113"/>
    </location>
</feature>